<dbReference type="InterPro" id="IPR001584">
    <property type="entry name" value="Integrase_cat-core"/>
</dbReference>
<dbReference type="InterPro" id="IPR043128">
    <property type="entry name" value="Rev_trsase/Diguanyl_cyclase"/>
</dbReference>
<dbReference type="Gene3D" id="3.30.420.10">
    <property type="entry name" value="Ribonuclease H-like superfamily/Ribonuclease H"/>
    <property type="match status" value="1"/>
</dbReference>
<keyword evidence="2" id="KW-1185">Reference proteome</keyword>
<evidence type="ECO:0000259" key="1">
    <source>
        <dbReference type="PROSITE" id="PS50994"/>
    </source>
</evidence>
<dbReference type="AlphaFoldDB" id="A0A1S3DMN9"/>
<dbReference type="Gene3D" id="3.30.70.270">
    <property type="match status" value="1"/>
</dbReference>
<dbReference type="InterPro" id="IPR008042">
    <property type="entry name" value="Retrotrans_Pao"/>
</dbReference>
<accession>A0A1S3DMN9</accession>
<dbReference type="Pfam" id="PF05380">
    <property type="entry name" value="Peptidase_A17"/>
    <property type="match status" value="1"/>
</dbReference>
<dbReference type="SUPFAM" id="SSF53098">
    <property type="entry name" value="Ribonuclease H-like"/>
    <property type="match status" value="1"/>
</dbReference>
<dbReference type="RefSeq" id="XP_008484652.1">
    <property type="nucleotide sequence ID" value="XM_008486430.1"/>
</dbReference>
<reference evidence="3" key="1">
    <citation type="submission" date="2025-08" db="UniProtKB">
        <authorList>
            <consortium name="RefSeq"/>
        </authorList>
    </citation>
    <scope>IDENTIFICATION</scope>
</reference>
<dbReference type="OMA" id="KECHITS"/>
<dbReference type="Proteomes" id="UP000079169">
    <property type="component" value="Unplaced"/>
</dbReference>
<feature type="domain" description="Integrase catalytic" evidence="1">
    <location>
        <begin position="853"/>
        <end position="1046"/>
    </location>
</feature>
<dbReference type="InterPro" id="IPR043502">
    <property type="entry name" value="DNA/RNA_pol_sf"/>
</dbReference>
<name>A0A1S3DMN9_DIACI</name>
<dbReference type="Gene3D" id="3.10.10.10">
    <property type="entry name" value="HIV Type 1 Reverse Transcriptase, subunit A, domain 1"/>
    <property type="match status" value="1"/>
</dbReference>
<dbReference type="PANTHER" id="PTHR47331">
    <property type="entry name" value="PHD-TYPE DOMAIN-CONTAINING PROTEIN"/>
    <property type="match status" value="1"/>
</dbReference>
<organism evidence="2 3">
    <name type="scientific">Diaphorina citri</name>
    <name type="common">Asian citrus psyllid</name>
    <dbReference type="NCBI Taxonomy" id="121845"/>
    <lineage>
        <taxon>Eukaryota</taxon>
        <taxon>Metazoa</taxon>
        <taxon>Ecdysozoa</taxon>
        <taxon>Arthropoda</taxon>
        <taxon>Hexapoda</taxon>
        <taxon>Insecta</taxon>
        <taxon>Pterygota</taxon>
        <taxon>Neoptera</taxon>
        <taxon>Paraneoptera</taxon>
        <taxon>Hemiptera</taxon>
        <taxon>Sternorrhyncha</taxon>
        <taxon>Psylloidea</taxon>
        <taxon>Psyllidae</taxon>
        <taxon>Diaphorininae</taxon>
        <taxon>Diaphorina</taxon>
    </lineage>
</organism>
<dbReference type="PANTHER" id="PTHR47331:SF1">
    <property type="entry name" value="GAG-LIKE PROTEIN"/>
    <property type="match status" value="1"/>
</dbReference>
<evidence type="ECO:0000313" key="2">
    <source>
        <dbReference type="Proteomes" id="UP000079169"/>
    </source>
</evidence>
<dbReference type="SUPFAM" id="SSF56672">
    <property type="entry name" value="DNA/RNA polymerases"/>
    <property type="match status" value="1"/>
</dbReference>
<dbReference type="GO" id="GO:0003676">
    <property type="term" value="F:nucleic acid binding"/>
    <property type="evidence" value="ECO:0007669"/>
    <property type="project" value="InterPro"/>
</dbReference>
<dbReference type="InterPro" id="IPR036397">
    <property type="entry name" value="RNaseH_sf"/>
</dbReference>
<dbReference type="PROSITE" id="PS50994">
    <property type="entry name" value="INTEGRASE"/>
    <property type="match status" value="1"/>
</dbReference>
<dbReference type="InterPro" id="IPR040676">
    <property type="entry name" value="DUF5641"/>
</dbReference>
<protein>
    <submittedName>
        <fullName evidence="3">Uncharacterized protein LOC103521321</fullName>
    </submittedName>
</protein>
<dbReference type="PaxDb" id="121845-A0A1S3DMN9"/>
<dbReference type="Pfam" id="PF18701">
    <property type="entry name" value="DUF5641"/>
    <property type="match status" value="1"/>
</dbReference>
<dbReference type="InterPro" id="IPR012337">
    <property type="entry name" value="RNaseH-like_sf"/>
</dbReference>
<dbReference type="GeneID" id="103521321"/>
<evidence type="ECO:0000313" key="3">
    <source>
        <dbReference type="RefSeq" id="XP_008484652.1"/>
    </source>
</evidence>
<dbReference type="KEGG" id="dci:103521321"/>
<proteinExistence type="predicted"/>
<dbReference type="GO" id="GO:0015074">
    <property type="term" value="P:DNA integration"/>
    <property type="evidence" value="ECO:0007669"/>
    <property type="project" value="InterPro"/>
</dbReference>
<dbReference type="InterPro" id="IPR041588">
    <property type="entry name" value="Integrase_H2C2"/>
</dbReference>
<dbReference type="STRING" id="121845.A0A1S3DMN9"/>
<dbReference type="GO" id="GO:0042575">
    <property type="term" value="C:DNA polymerase complex"/>
    <property type="evidence" value="ECO:0007669"/>
    <property type="project" value="UniProtKB-ARBA"/>
</dbReference>
<sequence>MLLGAQYYAALIDHHQPIVPGEPSLIPTIFGNLVMGLASTATPVVSPQSFHVSSMHDADESLDNQLKKFWETEEVKVNIPTRPEDLQCEEHFQKTHYREPDGTYVVRLPFKDGDPPDLGNNLTNAMSRLVKLEQVLSRKPEFKSLYYENLQDYIDQGHMKVTSNPSSYVMIHHGVMKESSTTTKVRVVFSPAEHATPSHPSLNDALLVGPKLQNDINDIMLNFRLHPIVLTADIKQMYRAIKVDPQDSVHQQILWRQDPQLSVQQYEITRVCFGVASSPYHALRVIKQLTIDEGPKFPKAAEVLENDIYVDDVVTGASSISEACELREQLSNLLAAGGFELRKWSCSHPEVLEGLSLDLLENSHPLGDNQTLRVLGIQWDSKEDVFSYHVKPIIDVCVTKRQVLSQIARIFDLPGFLGPVIVWMKILMQRLWLMGLGWDEPLPDDLLAEWSSFISELPDLQMMKIPRYVLDTYVNPPELIGFADASSIALAAAVYIRVVCSDQRVLVNLIRAKTKVAPVKPVTIPRLELTACQLLASVVESLMPFRNRLNIQVMHMFSDSTVVLSWLKTPPHLLKTFVANRVVNILDRTDPHQWKHIRTDLNPADLGSRGCLPSQIVNHDLWWHGPAFLQESQDKWPHEDLPITLPPDEVPELKSPPHLTATATVNNEGVTLLERFSSFSHAQRIIAWCLRFKNNCKTSREHRQSGPLKVAELRCSEECMIRMSQAYYYDDVFRSIARNDKLSHSIASLSPFVLNGCLRVGGRIDKSPLPYDSRHPFLLPAKCHLATLVVRHFHALSLHGGPKIVQHLIQSKYLIPGLRNLVRRIIFQCVACYRFNAKPRQPYMSELPLSRFEQGRPFIHVGVDLAGPFALKEGTRRNAPVVKAYFAIFVCFSVKAVHLEALSSLSTECFLASFDRFVARRGLPKSVFSDQGTNFKGAARKLDETYQFLQSNSETISNHLSNQSIEWTFNTPANPSAGGLWEAGVKSCKTHLKHLLTDRPLQFEEFTTILCRIEAILNSRPLGVPCSLPVDGIDCLTPGHFLVGAPLLARPEVDLVETPDNRLPRWELLSRVCQQFWKRWSHEYLHTLIQRQKWLRHVPDPKVGDVVIVTSENTPPLKWPLARILEVFPAQDGVVRVVSLKTASGTLMRPVRKLLILPFFQ</sequence>
<dbReference type="Pfam" id="PF17921">
    <property type="entry name" value="Integrase_H2C2"/>
    <property type="match status" value="1"/>
</dbReference>
<gene>
    <name evidence="3" type="primary">LOC103521321</name>
</gene>
<dbReference type="GO" id="GO:0071897">
    <property type="term" value="P:DNA biosynthetic process"/>
    <property type="evidence" value="ECO:0007669"/>
    <property type="project" value="UniProtKB-ARBA"/>
</dbReference>
<dbReference type="Gene3D" id="1.10.340.70">
    <property type="match status" value="1"/>
</dbReference>